<evidence type="ECO:0000313" key="2">
    <source>
        <dbReference type="Proteomes" id="UP000008177"/>
    </source>
</evidence>
<proteinExistence type="predicted"/>
<gene>
    <name evidence="1" type="ORF">BofuT4_uP020830.1</name>
</gene>
<protein>
    <submittedName>
        <fullName evidence="1">Uncharacterized protein</fullName>
    </submittedName>
</protein>
<organism evidence="1 2">
    <name type="scientific">Botryotinia fuckeliana (strain T4)</name>
    <name type="common">Noble rot fungus</name>
    <name type="synonym">Botrytis cinerea</name>
    <dbReference type="NCBI Taxonomy" id="999810"/>
    <lineage>
        <taxon>Eukaryota</taxon>
        <taxon>Fungi</taxon>
        <taxon>Dikarya</taxon>
        <taxon>Ascomycota</taxon>
        <taxon>Pezizomycotina</taxon>
        <taxon>Leotiomycetes</taxon>
        <taxon>Helotiales</taxon>
        <taxon>Sclerotiniaceae</taxon>
        <taxon>Botrytis</taxon>
    </lineage>
</organism>
<reference evidence="2" key="1">
    <citation type="journal article" date="2011" name="PLoS Genet.">
        <title>Genomic analysis of the necrotrophic fungal pathogens Sclerotinia sclerotiorum and Botrytis cinerea.</title>
        <authorList>
            <person name="Amselem J."/>
            <person name="Cuomo C.A."/>
            <person name="van Kan J.A."/>
            <person name="Viaud M."/>
            <person name="Benito E.P."/>
            <person name="Couloux A."/>
            <person name="Coutinho P.M."/>
            <person name="de Vries R.P."/>
            <person name="Dyer P.S."/>
            <person name="Fillinger S."/>
            <person name="Fournier E."/>
            <person name="Gout L."/>
            <person name="Hahn M."/>
            <person name="Kohn L."/>
            <person name="Lapalu N."/>
            <person name="Plummer K.M."/>
            <person name="Pradier J.M."/>
            <person name="Quevillon E."/>
            <person name="Sharon A."/>
            <person name="Simon A."/>
            <person name="ten Have A."/>
            <person name="Tudzynski B."/>
            <person name="Tudzynski P."/>
            <person name="Wincker P."/>
            <person name="Andrew M."/>
            <person name="Anthouard V."/>
            <person name="Beever R.E."/>
            <person name="Beffa R."/>
            <person name="Benoit I."/>
            <person name="Bouzid O."/>
            <person name="Brault B."/>
            <person name="Chen Z."/>
            <person name="Choquer M."/>
            <person name="Collemare J."/>
            <person name="Cotton P."/>
            <person name="Danchin E.G."/>
            <person name="Da Silva C."/>
            <person name="Gautier A."/>
            <person name="Giraud C."/>
            <person name="Giraud T."/>
            <person name="Gonzalez C."/>
            <person name="Grossetete S."/>
            <person name="Guldener U."/>
            <person name="Henrissat B."/>
            <person name="Howlett B.J."/>
            <person name="Kodira C."/>
            <person name="Kretschmer M."/>
            <person name="Lappartient A."/>
            <person name="Leroch M."/>
            <person name="Levis C."/>
            <person name="Mauceli E."/>
            <person name="Neuveglise C."/>
            <person name="Oeser B."/>
            <person name="Pearson M."/>
            <person name="Poulain J."/>
            <person name="Poussereau N."/>
            <person name="Quesneville H."/>
            <person name="Rascle C."/>
            <person name="Schumacher J."/>
            <person name="Segurens B."/>
            <person name="Sexton A."/>
            <person name="Silva E."/>
            <person name="Sirven C."/>
            <person name="Soanes D.M."/>
            <person name="Talbot N.J."/>
            <person name="Templeton M."/>
            <person name="Yandava C."/>
            <person name="Yarden O."/>
            <person name="Zeng Q."/>
            <person name="Rollins J.A."/>
            <person name="Lebrun M.H."/>
            <person name="Dickman M."/>
        </authorList>
    </citation>
    <scope>NUCLEOTIDE SEQUENCE [LARGE SCALE GENOMIC DNA]</scope>
    <source>
        <strain evidence="2">T4</strain>
    </source>
</reference>
<dbReference type="HOGENOM" id="CLU_2542315_0_0_1"/>
<accession>G2YJ90</accession>
<name>G2YJ90_BOTF4</name>
<dbReference type="Proteomes" id="UP000008177">
    <property type="component" value="Unplaced contigs"/>
</dbReference>
<evidence type="ECO:0000313" key="1">
    <source>
        <dbReference type="EMBL" id="CCD51777.1"/>
    </source>
</evidence>
<dbReference type="InParanoid" id="G2YJ90"/>
<dbReference type="AlphaFoldDB" id="G2YJ90"/>
<sequence length="83" mass="9085">MATLESNTAEYVNDAGVLSPHHDSKILSLEASAHIHSLNTPVLSGTTGLKEAKRQETRAEVEGLTFICRSAWPVLRRVTQNKT</sequence>
<dbReference type="EMBL" id="FQ790337">
    <property type="protein sequence ID" value="CCD51777.1"/>
    <property type="molecule type" value="Genomic_DNA"/>
</dbReference>